<name>A0A068XTX4_ECHMU</name>
<dbReference type="GO" id="GO:0072354">
    <property type="term" value="F:histone H3T3 kinase activity"/>
    <property type="evidence" value="ECO:0007669"/>
    <property type="project" value="TreeGrafter"/>
</dbReference>
<dbReference type="InterPro" id="IPR011009">
    <property type="entry name" value="Kinase-like_dom_sf"/>
</dbReference>
<dbReference type="Pfam" id="PF12330">
    <property type="entry name" value="Haspin_kinase"/>
    <property type="match status" value="1"/>
</dbReference>
<organism evidence="1 2">
    <name type="scientific">Echinococcus multilocularis</name>
    <name type="common">Fox tapeworm</name>
    <dbReference type="NCBI Taxonomy" id="6211"/>
    <lineage>
        <taxon>Eukaryota</taxon>
        <taxon>Metazoa</taxon>
        <taxon>Spiralia</taxon>
        <taxon>Lophotrochozoa</taxon>
        <taxon>Platyhelminthes</taxon>
        <taxon>Cestoda</taxon>
        <taxon>Eucestoda</taxon>
        <taxon>Cyclophyllidea</taxon>
        <taxon>Taeniidae</taxon>
        <taxon>Echinococcus</taxon>
    </lineage>
</organism>
<dbReference type="EMBL" id="LN902841">
    <property type="protein sequence ID" value="CDS35707.1"/>
    <property type="molecule type" value="Genomic_DNA"/>
</dbReference>
<keyword evidence="1" id="KW-0418">Kinase</keyword>
<dbReference type="GO" id="GO:0005634">
    <property type="term" value="C:nucleus"/>
    <property type="evidence" value="ECO:0007669"/>
    <property type="project" value="TreeGrafter"/>
</dbReference>
<dbReference type="GO" id="GO:0000278">
    <property type="term" value="P:mitotic cell cycle"/>
    <property type="evidence" value="ECO:0007669"/>
    <property type="project" value="TreeGrafter"/>
</dbReference>
<keyword evidence="2" id="KW-1185">Reference proteome</keyword>
<dbReference type="PANTHER" id="PTHR24419:SF18">
    <property type="entry name" value="SERINE_THREONINE-PROTEIN KINASE HASPIN"/>
    <property type="match status" value="1"/>
</dbReference>
<proteinExistence type="predicted"/>
<dbReference type="Proteomes" id="UP000017246">
    <property type="component" value="Unassembled WGS sequence"/>
</dbReference>
<dbReference type="PANTHER" id="PTHR24419">
    <property type="entry name" value="INTERLEUKIN-1 RECEPTOR-ASSOCIATED KINASE"/>
    <property type="match status" value="1"/>
</dbReference>
<keyword evidence="1" id="KW-0808">Transferase</keyword>
<dbReference type="Gene3D" id="3.30.200.20">
    <property type="entry name" value="Phosphorylase Kinase, domain 1"/>
    <property type="match status" value="1"/>
</dbReference>
<dbReference type="AlphaFoldDB" id="A0A068XTX4"/>
<reference evidence="1" key="2">
    <citation type="submission" date="2015-11" db="EMBL/GenBank/DDBJ databases">
        <authorList>
            <person name="Zhang Y."/>
            <person name="Guo Z."/>
        </authorList>
    </citation>
    <scope>NUCLEOTIDE SEQUENCE</scope>
</reference>
<dbReference type="GO" id="GO:0005737">
    <property type="term" value="C:cytoplasm"/>
    <property type="evidence" value="ECO:0007669"/>
    <property type="project" value="TreeGrafter"/>
</dbReference>
<accession>A0A068XTX4</accession>
<evidence type="ECO:0000313" key="2">
    <source>
        <dbReference type="Proteomes" id="UP000017246"/>
    </source>
</evidence>
<dbReference type="OrthoDB" id="21018at2759"/>
<dbReference type="eggNOG" id="KOG2464">
    <property type="taxonomic scope" value="Eukaryota"/>
</dbReference>
<reference evidence="1" key="1">
    <citation type="journal article" date="2013" name="Nature">
        <title>The genomes of four tapeworm species reveal adaptations to parasitism.</title>
        <authorList>
            <person name="Tsai I.J."/>
            <person name="Zarowiecki M."/>
            <person name="Holroyd N."/>
            <person name="Garciarrubio A."/>
            <person name="Sanchez-Flores A."/>
            <person name="Brooks K.L."/>
            <person name="Tracey A."/>
            <person name="Bobes R.J."/>
            <person name="Fragoso G."/>
            <person name="Sciutto E."/>
            <person name="Aslett M."/>
            <person name="Beasley H."/>
            <person name="Bennett H.M."/>
            <person name="Cai J."/>
            <person name="Camicia F."/>
            <person name="Clark R."/>
            <person name="Cucher M."/>
            <person name="De Silva N."/>
            <person name="Day T.A."/>
            <person name="Deplazes P."/>
            <person name="Estrada K."/>
            <person name="Fernandez C."/>
            <person name="Holland P.W."/>
            <person name="Hou J."/>
            <person name="Hu S."/>
            <person name="Huckvale T."/>
            <person name="Hung S.S."/>
            <person name="Kamenetzky L."/>
            <person name="Keane J.A."/>
            <person name="Kiss F."/>
            <person name="Koziol U."/>
            <person name="Lambert O."/>
            <person name="Liu K."/>
            <person name="Luo X."/>
            <person name="Luo Y."/>
            <person name="Macchiaroli N."/>
            <person name="Nichol S."/>
            <person name="Paps J."/>
            <person name="Parkinson J."/>
            <person name="Pouchkina-Stantcheva N."/>
            <person name="Riddiford N."/>
            <person name="Rosenzvit M."/>
            <person name="Salinas G."/>
            <person name="Wasmuth J.D."/>
            <person name="Zamanian M."/>
            <person name="Zheng Y."/>
            <person name="Cai X."/>
            <person name="Soberon X."/>
            <person name="Olson P.D."/>
            <person name="Laclette J.P."/>
            <person name="Brehm K."/>
            <person name="Berriman M."/>
            <person name="Garciarrubio A."/>
            <person name="Bobes R.J."/>
            <person name="Fragoso G."/>
            <person name="Sanchez-Flores A."/>
            <person name="Estrada K."/>
            <person name="Cevallos M.A."/>
            <person name="Morett E."/>
            <person name="Gonzalez V."/>
            <person name="Portillo T."/>
            <person name="Ochoa-Leyva A."/>
            <person name="Jose M.V."/>
            <person name="Sciutto E."/>
            <person name="Landa A."/>
            <person name="Jimenez L."/>
            <person name="Valdes V."/>
            <person name="Carrero J.C."/>
            <person name="Larralde C."/>
            <person name="Morales-Montor J."/>
            <person name="Limon-Lason J."/>
            <person name="Soberon X."/>
            <person name="Laclette J.P."/>
        </authorList>
    </citation>
    <scope>NUCLEOTIDE SEQUENCE [LARGE SCALE GENOMIC DNA]</scope>
</reference>
<evidence type="ECO:0000313" key="1">
    <source>
        <dbReference type="EMBL" id="CDS35707.1"/>
    </source>
</evidence>
<dbReference type="SUPFAM" id="SSF56112">
    <property type="entry name" value="Protein kinase-like (PK-like)"/>
    <property type="match status" value="1"/>
</dbReference>
<protein>
    <submittedName>
        <fullName evidence="1">Serine:threonine protein kinase haspin</fullName>
    </submittedName>
</protein>
<sequence length="456" mass="50916">MTSASADMHSCREGEMEEWREHENHFLVALIVLLVKLGFRALTATRKAIALVSRMENATAGNLALVCVPLKRLTTFLSKWLISRGLCRLGTSSLKKNVVKMGVGTYSKVFTFRNENTVVKLIPIEDGLNFQGRQQMRASDVLPEVIAMGAVSQLDTWPALVPPSDRRNTHNFVHLQRVSVLQGSLPSYLLSACKQLQSVEKSAKIKTNAFPKTQKRVALECDYCGDVISDKWLSCLQSRLSIFCQTALALAVAEHRLRFEHRDLHCGNVLMSCVEGMRECENEAPSSILDGDVHRPCGGPLASVTYFTFSRLDRSGSKLNFIQNGLVILLKIKPLSSPTRQRSVKEIVPVSTQSTSFTARCKRKWETTGGSIDLARIVSSKGPPCNIHPDTDAKLKWSIILHLLMNSQSAADFVHKAEFYDSQHSISLDPELGRSILTPTKAYDGFRRRMITEIKW</sequence>
<dbReference type="OMA" id="FVHKAEF"/>
<dbReference type="GO" id="GO:0035556">
    <property type="term" value="P:intracellular signal transduction"/>
    <property type="evidence" value="ECO:0007669"/>
    <property type="project" value="TreeGrafter"/>
</dbReference>
<gene>
    <name evidence="1" type="ORF">EmuJ_001165000</name>
</gene>